<feature type="coiled-coil region" evidence="1">
    <location>
        <begin position="196"/>
        <end position="230"/>
    </location>
</feature>
<dbReference type="AlphaFoldDB" id="A0AAU9JKI3"/>
<dbReference type="Proteomes" id="UP001162131">
    <property type="component" value="Unassembled WGS sequence"/>
</dbReference>
<comment type="caution">
    <text evidence="4">The sequence shown here is derived from an EMBL/GenBank/DDBJ whole genome shotgun (WGS) entry which is preliminary data.</text>
</comment>
<evidence type="ECO:0000256" key="1">
    <source>
        <dbReference type="SAM" id="Coils"/>
    </source>
</evidence>
<feature type="coiled-coil region" evidence="1">
    <location>
        <begin position="80"/>
        <end position="129"/>
    </location>
</feature>
<name>A0AAU9JKI3_9CILI</name>
<evidence type="ECO:0000256" key="2">
    <source>
        <dbReference type="SAM" id="Phobius"/>
    </source>
</evidence>
<keyword evidence="2" id="KW-0812">Transmembrane</keyword>
<dbReference type="SUPFAM" id="SSF58038">
    <property type="entry name" value="SNARE fusion complex"/>
    <property type="match status" value="1"/>
</dbReference>
<keyword evidence="2" id="KW-0472">Membrane</keyword>
<dbReference type="PROSITE" id="PS50192">
    <property type="entry name" value="T_SNARE"/>
    <property type="match status" value="1"/>
</dbReference>
<evidence type="ECO:0000313" key="5">
    <source>
        <dbReference type="Proteomes" id="UP001162131"/>
    </source>
</evidence>
<sequence length="273" mass="31646">MSILDVLLSRLEKMHQNLGGDRIDINSRDKKDKFAIIRLKCEEQLHTIESCQDQRDKISSFKHEEDPEIIQLKYKILLLLKETDKDIVELNRILEKQKLKPKKYAEVDIEAKSNKLNWLERKLEDAKKGEDLGVMIGKRPEDLGKMKAELINIEDIQIENIGRKGDMLDIEKDAKQRWEDYDKRIDDLADKIGTNVDELRMRALNINEALDRHEDKLDSLDNVVGLANQELESSTKKLKKLLIKVRAGDKFCVTLCLLIILIGLLTIGYNMIN</sequence>
<keyword evidence="1" id="KW-0175">Coiled coil</keyword>
<feature type="domain" description="T-SNARE coiled-coil homology" evidence="3">
    <location>
        <begin position="179"/>
        <end position="241"/>
    </location>
</feature>
<dbReference type="Gene3D" id="1.20.5.110">
    <property type="match status" value="1"/>
</dbReference>
<evidence type="ECO:0000313" key="4">
    <source>
        <dbReference type="EMBL" id="CAG9324660.1"/>
    </source>
</evidence>
<keyword evidence="2" id="KW-1133">Transmembrane helix</keyword>
<protein>
    <recommendedName>
        <fullName evidence="3">t-SNARE coiled-coil homology domain-containing protein</fullName>
    </recommendedName>
</protein>
<evidence type="ECO:0000259" key="3">
    <source>
        <dbReference type="PROSITE" id="PS50192"/>
    </source>
</evidence>
<keyword evidence="5" id="KW-1185">Reference proteome</keyword>
<organism evidence="4 5">
    <name type="scientific">Blepharisma stoltei</name>
    <dbReference type="NCBI Taxonomy" id="1481888"/>
    <lineage>
        <taxon>Eukaryota</taxon>
        <taxon>Sar</taxon>
        <taxon>Alveolata</taxon>
        <taxon>Ciliophora</taxon>
        <taxon>Postciliodesmatophora</taxon>
        <taxon>Heterotrichea</taxon>
        <taxon>Heterotrichida</taxon>
        <taxon>Blepharismidae</taxon>
        <taxon>Blepharisma</taxon>
    </lineage>
</organism>
<gene>
    <name evidence="4" type="ORF">BSTOLATCC_MIC36446</name>
</gene>
<dbReference type="InterPro" id="IPR000727">
    <property type="entry name" value="T_SNARE_dom"/>
</dbReference>
<accession>A0AAU9JKI3</accession>
<dbReference type="EMBL" id="CAJZBQ010000036">
    <property type="protein sequence ID" value="CAG9324660.1"/>
    <property type="molecule type" value="Genomic_DNA"/>
</dbReference>
<proteinExistence type="predicted"/>
<feature type="transmembrane region" description="Helical" evidence="2">
    <location>
        <begin position="251"/>
        <end position="272"/>
    </location>
</feature>
<reference evidence="4" key="1">
    <citation type="submission" date="2021-09" db="EMBL/GenBank/DDBJ databases">
        <authorList>
            <consortium name="AG Swart"/>
            <person name="Singh M."/>
            <person name="Singh A."/>
            <person name="Seah K."/>
            <person name="Emmerich C."/>
        </authorList>
    </citation>
    <scope>NUCLEOTIDE SEQUENCE</scope>
    <source>
        <strain evidence="4">ATCC30299</strain>
    </source>
</reference>